<feature type="region of interest" description="Disordered" evidence="1">
    <location>
        <begin position="639"/>
        <end position="712"/>
    </location>
</feature>
<dbReference type="Proteomes" id="UP000612233">
    <property type="component" value="Unassembled WGS sequence"/>
</dbReference>
<feature type="compositionally biased region" description="Low complexity" evidence="1">
    <location>
        <begin position="649"/>
        <end position="667"/>
    </location>
</feature>
<keyword evidence="3" id="KW-1185">Reference proteome</keyword>
<sequence>MRTTRVPFPRGGRRLLAPLLLLLLLLAYLPGWAQQAQPIGSLLTSRNTAQAWRLALLAWLVPLLTWLAPPLKAQSVRWQKTYGLPYTSGSSTQTSNDVNAAVATPDGGFLLAGQTTQIIPGTTTTGYYGLLVKVDVSGQVLWQKTYGQSYTLTYTSGTYTRAQSNLTAAVATPDGGFLLAGSTYQTKSGVDVGVFGLLVKVDADGQVLWQKTYGQTFSNGTCAYCLMASNSLNAVVATPDGGFLLAGGTTQLVSGSGHSALGGYGLLIKVDATGNMLWQQTYGQTYTYNNSPANARTILNAAITTPDGGFLLAGYTTQDSPTIGSPDKYGLVVKVDAAGNTLWQKTCGLAYTYNNYNTTDNALNAAVATPDGGFLLVGQTTQIVPGTTTSGTYGLVVKMNANGSVLSQQTAGLTSLYTWAYGSATTAANNFNAAVAIPDGGFLLVGKATQTVAGSTRNNYGLLVKVDAGGRALWPAPRTVPPAAGLTNYAPKAVITILGGGVLLAGQVNQSPGTPAGQYGWAALVDSGLLLQKADGTAQAAGKPFRLLWQPVLTVGGLDSLARPQLRGTVTTFQGGRVLLPPSMQVTDAKGFYFFQEASPAAGQDTLFYGLYVRNTPLANGATDDTLRHLYQCRRTFGSQAGPRADSLQPLALGTPPAGAAQTAVPVQRETSALAPRPSPVQAGRRPTMPRRRLAPLATPQPALLAPRQRAH</sequence>
<evidence type="ECO:0000313" key="2">
    <source>
        <dbReference type="EMBL" id="MBD2770317.1"/>
    </source>
</evidence>
<organism evidence="2 3">
    <name type="scientific">Hymenobacter montanus</name>
    <dbReference type="NCBI Taxonomy" id="2771359"/>
    <lineage>
        <taxon>Bacteria</taxon>
        <taxon>Pseudomonadati</taxon>
        <taxon>Bacteroidota</taxon>
        <taxon>Cytophagia</taxon>
        <taxon>Cytophagales</taxon>
        <taxon>Hymenobacteraceae</taxon>
        <taxon>Hymenobacter</taxon>
    </lineage>
</organism>
<evidence type="ECO:0000256" key="1">
    <source>
        <dbReference type="SAM" id="MobiDB-lite"/>
    </source>
</evidence>
<dbReference type="InterPro" id="IPR011047">
    <property type="entry name" value="Quinoprotein_ADH-like_sf"/>
</dbReference>
<dbReference type="InterPro" id="IPR018391">
    <property type="entry name" value="PQQ_b-propeller_rpt"/>
</dbReference>
<feature type="compositionally biased region" description="Low complexity" evidence="1">
    <location>
        <begin position="695"/>
        <end position="712"/>
    </location>
</feature>
<comment type="caution">
    <text evidence="2">The sequence shown here is derived from an EMBL/GenBank/DDBJ whole genome shotgun (WGS) entry which is preliminary data.</text>
</comment>
<evidence type="ECO:0000313" key="3">
    <source>
        <dbReference type="Proteomes" id="UP000612233"/>
    </source>
</evidence>
<gene>
    <name evidence="2" type="ORF">IC235_20715</name>
</gene>
<dbReference type="PANTHER" id="PTHR42754:SF1">
    <property type="entry name" value="LIPOPROTEIN"/>
    <property type="match status" value="1"/>
</dbReference>
<dbReference type="PANTHER" id="PTHR42754">
    <property type="entry name" value="ENDOGLUCANASE"/>
    <property type="match status" value="1"/>
</dbReference>
<dbReference type="RefSeq" id="WP_191007127.1">
    <property type="nucleotide sequence ID" value="NZ_JACXAD010000034.1"/>
</dbReference>
<dbReference type="SUPFAM" id="SSF50998">
    <property type="entry name" value="Quinoprotein alcohol dehydrogenase-like"/>
    <property type="match status" value="1"/>
</dbReference>
<name>A0A927BG86_9BACT</name>
<protein>
    <recommendedName>
        <fullName evidence="4">Bulb-type lectin domain-containing protein</fullName>
    </recommendedName>
</protein>
<dbReference type="AlphaFoldDB" id="A0A927BG86"/>
<dbReference type="EMBL" id="JACXAD010000034">
    <property type="protein sequence ID" value="MBD2770317.1"/>
    <property type="molecule type" value="Genomic_DNA"/>
</dbReference>
<dbReference type="SMART" id="SM00564">
    <property type="entry name" value="PQQ"/>
    <property type="match status" value="4"/>
</dbReference>
<proteinExistence type="predicted"/>
<reference evidence="2" key="1">
    <citation type="submission" date="2020-09" db="EMBL/GenBank/DDBJ databases">
        <authorList>
            <person name="Kim M.K."/>
        </authorList>
    </citation>
    <scope>NUCLEOTIDE SEQUENCE</scope>
    <source>
        <strain evidence="2">BT664</strain>
    </source>
</reference>
<evidence type="ECO:0008006" key="4">
    <source>
        <dbReference type="Google" id="ProtNLM"/>
    </source>
</evidence>
<accession>A0A927BG86</accession>